<dbReference type="PANTHER" id="PTHR30023">
    <property type="entry name" value="D-ALANYL-D-ALANINE CARBOXYPEPTIDASE"/>
    <property type="match status" value="1"/>
</dbReference>
<dbReference type="GO" id="GO:0000270">
    <property type="term" value="P:peptidoglycan metabolic process"/>
    <property type="evidence" value="ECO:0007669"/>
    <property type="project" value="TreeGrafter"/>
</dbReference>
<dbReference type="PANTHER" id="PTHR30023:SF0">
    <property type="entry name" value="PENICILLIN-SENSITIVE CARBOXYPEPTIDASE A"/>
    <property type="match status" value="1"/>
</dbReference>
<dbReference type="SUPFAM" id="SSF56601">
    <property type="entry name" value="beta-lactamase/transpeptidase-like"/>
    <property type="match status" value="2"/>
</dbReference>
<comment type="similarity">
    <text evidence="1">Belongs to the peptidase S13 family.</text>
</comment>
<keyword evidence="2 4" id="KW-0378">Hydrolase</keyword>
<keyword evidence="3" id="KW-0732">Signal</keyword>
<dbReference type="GO" id="GO:0006508">
    <property type="term" value="P:proteolysis"/>
    <property type="evidence" value="ECO:0007669"/>
    <property type="project" value="InterPro"/>
</dbReference>
<dbReference type="NCBIfam" id="TIGR00666">
    <property type="entry name" value="PBP4"/>
    <property type="match status" value="2"/>
</dbReference>
<dbReference type="Gene3D" id="3.40.710.10">
    <property type="entry name" value="DD-peptidase/beta-lactamase superfamily"/>
    <property type="match status" value="3"/>
</dbReference>
<dbReference type="EMBL" id="RHHR01000006">
    <property type="protein sequence ID" value="RNB76549.1"/>
    <property type="molecule type" value="Genomic_DNA"/>
</dbReference>
<dbReference type="Pfam" id="PF02113">
    <property type="entry name" value="Peptidase_S13"/>
    <property type="match status" value="2"/>
</dbReference>
<accession>A0A3M8CLS8</accession>
<dbReference type="Proteomes" id="UP000282028">
    <property type="component" value="Unassembled WGS sequence"/>
</dbReference>
<protein>
    <submittedName>
        <fullName evidence="4">D-alanyl-D-alanine carboxypeptidase/D-alanyl-D-alanine-endopeptidase</fullName>
        <ecNumber evidence="4">3.4.16.4</ecNumber>
    </submittedName>
</protein>
<gene>
    <name evidence="4" type="primary">dacB</name>
    <name evidence="4" type="ORF">EDM52_02520</name>
</gene>
<dbReference type="GO" id="GO:0009002">
    <property type="term" value="F:serine-type D-Ala-D-Ala carboxypeptidase activity"/>
    <property type="evidence" value="ECO:0007669"/>
    <property type="project" value="UniProtKB-EC"/>
</dbReference>
<dbReference type="InterPro" id="IPR012338">
    <property type="entry name" value="Beta-lactam/transpept-like"/>
</dbReference>
<dbReference type="InterPro" id="IPR000667">
    <property type="entry name" value="Peptidase_S13"/>
</dbReference>
<evidence type="ECO:0000256" key="2">
    <source>
        <dbReference type="ARBA" id="ARBA00022801"/>
    </source>
</evidence>
<proteinExistence type="inferred from homology"/>
<feature type="chain" id="PRO_5017981385" evidence="3">
    <location>
        <begin position="29"/>
        <end position="963"/>
    </location>
</feature>
<dbReference type="RefSeq" id="WP_122907434.1">
    <property type="nucleotide sequence ID" value="NZ_CBCSBE010000023.1"/>
</dbReference>
<feature type="signal peptide" evidence="3">
    <location>
        <begin position="1"/>
        <end position="28"/>
    </location>
</feature>
<evidence type="ECO:0000313" key="5">
    <source>
        <dbReference type="Proteomes" id="UP000282028"/>
    </source>
</evidence>
<dbReference type="Gene3D" id="3.50.80.20">
    <property type="entry name" value="D-Ala-D-Ala carboxypeptidase C, peptidase S13"/>
    <property type="match status" value="2"/>
</dbReference>
<evidence type="ECO:0000313" key="4">
    <source>
        <dbReference type="EMBL" id="RNB76549.1"/>
    </source>
</evidence>
<comment type="caution">
    <text evidence="4">The sequence shown here is derived from an EMBL/GenBank/DDBJ whole genome shotgun (WGS) entry which is preliminary data.</text>
</comment>
<keyword evidence="5" id="KW-1185">Reference proteome</keyword>
<keyword evidence="4" id="KW-0121">Carboxypeptidase</keyword>
<reference evidence="4 5" key="1">
    <citation type="submission" date="2018-10" db="EMBL/GenBank/DDBJ databases">
        <title>Phylogenomics of Brevibacillus.</title>
        <authorList>
            <person name="Dunlap C."/>
        </authorList>
    </citation>
    <scope>NUCLEOTIDE SEQUENCE [LARGE SCALE GENOMIC DNA]</scope>
    <source>
        <strain evidence="4 5">JCM 12215</strain>
    </source>
</reference>
<evidence type="ECO:0000256" key="3">
    <source>
        <dbReference type="SAM" id="SignalP"/>
    </source>
</evidence>
<dbReference type="EC" id="3.4.16.4" evidence="4"/>
<dbReference type="PRINTS" id="PR00922">
    <property type="entry name" value="DADACBPTASE3"/>
</dbReference>
<organism evidence="4 5">
    <name type="scientific">Brevibacillus invocatus</name>
    <dbReference type="NCBI Taxonomy" id="173959"/>
    <lineage>
        <taxon>Bacteria</taxon>
        <taxon>Bacillati</taxon>
        <taxon>Bacillota</taxon>
        <taxon>Bacilli</taxon>
        <taxon>Bacillales</taxon>
        <taxon>Paenibacillaceae</taxon>
        <taxon>Brevibacillus</taxon>
    </lineage>
</organism>
<evidence type="ECO:0000256" key="1">
    <source>
        <dbReference type="ARBA" id="ARBA00006096"/>
    </source>
</evidence>
<sequence>MNLSFKRVCTWLLMLVMVLSVWTVPAHAQSGTIAAHSSLQANMEKYLSGLKLDENSMGLHAGIAIYDMTDQTYLYQHQANRSFIPASTLKLFTTITALDRLGPSYQWKTEVHVLGSMSADGAVNGNLVLKGYGDPTLTVDDLKGIAVALKQKGIKKVNGNLFVDESYFDSQRLGMGWMWDDEPYGYSAQLSGLAVEKNSVELTIAPGPAGAAVVNMQPATTMLKINNQITTVANSTERNITIDRPRGKNEMILTGTIGAQAKPYLQDVTMEDPALFVGELWKKELTAQGIAVQAQSSVKKTVVSKSSLLHTHLSKPLSEMIVELNKDSDNFYADMLLKTLGATQKGQGSFSAGSEVVSDMLQRAGVPEGYRVVDGSGLSRFNWITAEQMVTLLDFVQKQSYRDVLEASLPIAGVDGTLASRMKGTIAEKKAIAKTGSMGGVNALSGYVTAQNGHKLAYSIMTNGVYKSKYARDLQDFVVVLATTYPELGAPEGYIPEAPKTYLLSNQLDPILDQKEWENLTIGLVVKALDEPSESAVWYERDADTLLTPAANVKLLTGAAALQQLGTEHVFKTELYTDVAQSGDGTINGNLFVKGYGDPTIHTEDALKVQEGVSIEQIVEYLKEQQIQQITGNLILDESVFDQQRLGLGWTWDDENEAFNPRIGALSLNRGLVTLAYKPGEQIGDQVSVAIYPNTSFIEIKNEAKTVEAGSTAAIAIERDRATNQFTITGTLPLEHEGGAKQVPVEDPALYFGTVLKEKMESEGIRFSASSQIMIGTVPVTAVKWTEFTSLPLQEIVDYMSKNSDNNYAEMVLKSIGAAKKGTGSADSGIQAVLETVQTLGSKTNFDMVDGSGLTRYNLISPRHFVSVLEGLNKQPFGPVIEESMSLAGEEGTLEHRFLDTDAEGNLRGVTGALTDVSSLSGYVRTQNGEKLAFSLIINGYTPPGMDLNELEEQIVSILAAHE</sequence>
<keyword evidence="4" id="KW-0645">Protease</keyword>
<dbReference type="AlphaFoldDB" id="A0A3M8CLS8"/>
<name>A0A3M8CLS8_9BACL</name>
<dbReference type="OrthoDB" id="9802627at2"/>